<dbReference type="InterPro" id="IPR015671">
    <property type="entry name" value="GSCR1_dom"/>
</dbReference>
<comment type="caution">
    <text evidence="3">The sequence shown here is derived from an EMBL/GenBank/DDBJ whole genome shotgun (WGS) entry which is preliminary data.</text>
</comment>
<feature type="compositionally biased region" description="Low complexity" evidence="1">
    <location>
        <begin position="628"/>
        <end position="641"/>
    </location>
</feature>
<feature type="region of interest" description="Disordered" evidence="1">
    <location>
        <begin position="46"/>
        <end position="91"/>
    </location>
</feature>
<feature type="compositionally biased region" description="Polar residues" evidence="1">
    <location>
        <begin position="61"/>
        <end position="90"/>
    </location>
</feature>
<organism evidence="3 4">
    <name type="scientific">Oedothorax gibbosus</name>
    <dbReference type="NCBI Taxonomy" id="931172"/>
    <lineage>
        <taxon>Eukaryota</taxon>
        <taxon>Metazoa</taxon>
        <taxon>Ecdysozoa</taxon>
        <taxon>Arthropoda</taxon>
        <taxon>Chelicerata</taxon>
        <taxon>Arachnida</taxon>
        <taxon>Araneae</taxon>
        <taxon>Araneomorphae</taxon>
        <taxon>Entelegynae</taxon>
        <taxon>Araneoidea</taxon>
        <taxon>Linyphiidae</taxon>
        <taxon>Erigoninae</taxon>
        <taxon>Oedothorax</taxon>
    </lineage>
</organism>
<feature type="compositionally biased region" description="Low complexity" evidence="1">
    <location>
        <begin position="610"/>
        <end position="620"/>
    </location>
</feature>
<feature type="domain" description="GLTSCR protein conserved" evidence="2">
    <location>
        <begin position="1309"/>
        <end position="1410"/>
    </location>
</feature>
<feature type="region of interest" description="Disordered" evidence="1">
    <location>
        <begin position="609"/>
        <end position="657"/>
    </location>
</feature>
<feature type="region of interest" description="Disordered" evidence="1">
    <location>
        <begin position="1615"/>
        <end position="1634"/>
    </location>
</feature>
<feature type="compositionally biased region" description="Polar residues" evidence="1">
    <location>
        <begin position="130"/>
        <end position="139"/>
    </location>
</feature>
<reference evidence="3 4" key="1">
    <citation type="journal article" date="2022" name="Nat. Ecol. Evol.">
        <title>A masculinizing supergene underlies an exaggerated male reproductive morph in a spider.</title>
        <authorList>
            <person name="Hendrickx F."/>
            <person name="De Corte Z."/>
            <person name="Sonet G."/>
            <person name="Van Belleghem S.M."/>
            <person name="Kostlbacher S."/>
            <person name="Vangestel C."/>
        </authorList>
    </citation>
    <scope>NUCLEOTIDE SEQUENCE [LARGE SCALE GENOMIC DNA]</scope>
    <source>
        <strain evidence="3">W744_W776</strain>
    </source>
</reference>
<feature type="compositionally biased region" description="Basic and acidic residues" evidence="1">
    <location>
        <begin position="1745"/>
        <end position="1754"/>
    </location>
</feature>
<proteinExistence type="predicted"/>
<feature type="compositionally biased region" description="Pro residues" evidence="1">
    <location>
        <begin position="192"/>
        <end position="208"/>
    </location>
</feature>
<evidence type="ECO:0000256" key="1">
    <source>
        <dbReference type="SAM" id="MobiDB-lite"/>
    </source>
</evidence>
<feature type="region of interest" description="Disordered" evidence="1">
    <location>
        <begin position="129"/>
        <end position="219"/>
    </location>
</feature>
<dbReference type="PANTHER" id="PTHR48148:SF2">
    <property type="entry name" value="PA14 DOMAIN-CONTAINING PROTEIN"/>
    <property type="match status" value="1"/>
</dbReference>
<dbReference type="PANTHER" id="PTHR48148">
    <property type="entry name" value="KERATINOCYTE PROLINE-RICH PROTEIN"/>
    <property type="match status" value="1"/>
</dbReference>
<protein>
    <recommendedName>
        <fullName evidence="2">GLTSCR protein conserved domain-containing protein</fullName>
    </recommendedName>
</protein>
<feature type="compositionally biased region" description="Basic and acidic residues" evidence="1">
    <location>
        <begin position="1764"/>
        <end position="1773"/>
    </location>
</feature>
<name>A0AAV6UWS8_9ARAC</name>
<evidence type="ECO:0000259" key="2">
    <source>
        <dbReference type="Pfam" id="PF15249"/>
    </source>
</evidence>
<feature type="compositionally biased region" description="Low complexity" evidence="1">
    <location>
        <begin position="430"/>
        <end position="440"/>
    </location>
</feature>
<feature type="compositionally biased region" description="Polar residues" evidence="1">
    <location>
        <begin position="1715"/>
        <end position="1725"/>
    </location>
</feature>
<feature type="region of interest" description="Disordered" evidence="1">
    <location>
        <begin position="1947"/>
        <end position="1976"/>
    </location>
</feature>
<gene>
    <name evidence="3" type="ORF">JTE90_027714</name>
</gene>
<feature type="compositionally biased region" description="Basic and acidic residues" evidence="1">
    <location>
        <begin position="1658"/>
        <end position="1678"/>
    </location>
</feature>
<accession>A0AAV6UWS8</accession>
<feature type="compositionally biased region" description="Basic and acidic residues" evidence="1">
    <location>
        <begin position="1688"/>
        <end position="1700"/>
    </location>
</feature>
<feature type="region of interest" description="Disordered" evidence="1">
    <location>
        <begin position="1653"/>
        <end position="1796"/>
    </location>
</feature>
<feature type="compositionally biased region" description="Basic and acidic residues" evidence="1">
    <location>
        <begin position="1783"/>
        <end position="1796"/>
    </location>
</feature>
<feature type="compositionally biased region" description="Polar residues" evidence="1">
    <location>
        <begin position="146"/>
        <end position="163"/>
    </location>
</feature>
<keyword evidence="4" id="KW-1185">Reference proteome</keyword>
<dbReference type="Proteomes" id="UP000827092">
    <property type="component" value="Unassembled WGS sequence"/>
</dbReference>
<evidence type="ECO:0000313" key="4">
    <source>
        <dbReference type="Proteomes" id="UP000827092"/>
    </source>
</evidence>
<feature type="region of interest" description="Disordered" evidence="1">
    <location>
        <begin position="1558"/>
        <end position="1577"/>
    </location>
</feature>
<feature type="region of interest" description="Disordered" evidence="1">
    <location>
        <begin position="421"/>
        <end position="440"/>
    </location>
</feature>
<dbReference type="EMBL" id="JAFNEN010000254">
    <property type="protein sequence ID" value="KAG8187940.1"/>
    <property type="molecule type" value="Genomic_DNA"/>
</dbReference>
<dbReference type="Pfam" id="PF15249">
    <property type="entry name" value="GLTSCR1"/>
    <property type="match status" value="1"/>
</dbReference>
<evidence type="ECO:0000313" key="3">
    <source>
        <dbReference type="EMBL" id="KAG8187940.1"/>
    </source>
</evidence>
<sequence length="1986" mass="217212">MKAKTSYSSSQRETVVTSSFRACSFAMDDGGRCLLDVINDPKLLQSFLESGSDENSKDPQDGTSSESAVESPQVSRSSHSTLANHQSSAEQHVVDQADQMGYSYVDGQLLAQRAGMSLIVAASTAAGYQHASTSGGTSTIHHHPSVSHSNLHPQSPRSVTPVNIKSPAQGPSSVHSMPPPSPLGQTRSPLPSHTPSPAPVWSPAPPVLSPATSRTQQQPVAFQQHNQVLQTSCSVTQFVTALATQQQSIAQKLTLQQQQQLFLQQATQQQSSPRLAAMQAPVVTTAAVPQPVVQLIHTPPSNARTAHSVVRPIQPKQPPQILPKPATCAAPSNHQFVPSAPAPKQAPPTPVTTAHQRTATVGMGLQHGAPGQLLINQGQPGVFQGPQGTILLNQIIPGMGQSPILIQGNLSNLANIPGLQLTLRPPSSPSPGQSLSSSNPQNNATLIAALQGPSQHAQTLFTQAKSPIHGQPTIVIPNNLAHAHPGLAQQNINLTSAGLQNSGIISSSNSQGQSFLTRSNIILSPRVVGGNQSLQLQQIQTPNGPILAFAPSQTITVPHLGNAQLPMHGVMATGQGVISGLSLQSHAPQSALQHQSLFGTAVPFTSHLEQSSPQVIQVPQPMAPPNNHPGHIQNQHQQQQIDHSPKPASPPKPSKVPSVNLEELLKEHGIVPENSPVPSPECPSPVMEEPVPAPPIIPSPQQQILQALQSQQVLLEQSQGPNPLSQLKLSLTQDGSFILHQPHGPLGNSSRIQHFVSSSGHLHTRTVNNNNTVSQVIFPTHTTSVPASAEPNRGHSTLIARLNAGPAINVPDVASLALTSCNNTITTSATTLVPSTVQSTSSVVTSAPIASSYIVQRTNTPSDRLYIAEDIVQTSQSLVQSRPTPVISTSTSTSCSPTQKMVVHQHHNNSTFQTHVVPNNNSRTTVQQTAHVVPNNTRTTVQQMTHVVPNNTRTTVQQMTHVVPNNNSRTTVQQSTATIKTVQSTVRATSSIAAKNSSSQQNVQFDMLLKGGQREMHLVEVAHDNGTSAVPSHNHAAFPSNVPNHMLLRVQKEIQELGLLKTRNVDQQKVFNQLVNAQQKLMSPLQNKSKASRANQNQLQLKIESEVEKLLQRSLACRTAVINENHHLPPQLPQPPKAPVLAAPQQNVPTAEKNQTSNVKVVNSHNLHLVNLLKQNSPHSTPVVRHIAPPTTTITTACDSTTPTITAPSNVQNIQQKQCNQVNPPPLLPRLPAPHPQNTTTKPVNEAPQQQQVIVRLQKPVQQTQQPVQNCPTSVQIKVLPPPNPPPPVKRVVNTVPKTVLIKEQLSKDHTAVLTPDTKKPFQSKEDACRRLLQYHVFNNSRDPTWTELQEDDRKFTERSKAILNRIDALTSKYRLLQMENSMRLGVTPDRVLMERLFIADEKEALQADRDAVAEGKYLDLPPPPASWLPKLRAQCRSPTPPPIPPPAPSVVIKEEIPSDTEDQDQSSNVVYKNNDCTDRDLVYKDSNCGNRDHSDRVYKDDCSNRDLVFKDNNSSNRDQVFKDNRDLVYKDNDCRNRDLVFKDNNSINRDLVYKDNDSRNRELSDPPVTDDSDPVYKDEDNLEAPVIDSCEDIAVPHHDDNCERSPPTLKRIVIKPSSWGSESSDPEDLMPSRKRLKFNNNVVVINSQNWSRTTAKSVDDWSRTVAPKHSDKSELNDWGRTSASTNKHSDKSELNDWDRTSALTNKHSDKSELNDWSQTSAPTNKHSDKSELNNWNRTSAPTTKHVDKSELNDWGRTSAPTNKHSDKSELNDWGRTSTPTNKHSDTNNKDLDGKANHKFPLVTREFHHSDNSRIDDMVFDMSPMEIGEDSTVDFEPPVPRTEESNLFRSNCVDKYDFDLLTSDWTEQYQSESDMPMIDHPSDLDLSGLEGLDEHLENDDHLPNGTNSDLNNICYLIPSKHSSRQNSQVQSAVKSITGENRSYFDTGDFHHRHNHYGGGGAPEMTPTPLNNRAEHDLDEAVRSILL</sequence>
<feature type="compositionally biased region" description="Polar residues" evidence="1">
    <location>
        <begin position="1733"/>
        <end position="1743"/>
    </location>
</feature>